<dbReference type="PANTHER" id="PTHR43072">
    <property type="entry name" value="N-ACETYLTRANSFERASE"/>
    <property type="match status" value="1"/>
</dbReference>
<dbReference type="GeneID" id="93795207"/>
<sequence>MVKLKIAEKADLPVFTKVYNQAIRMRNVTADVDEVSDEEMAPIFNSHDTSRPLYTIWDDQGQAIGYASLNHFYGRPAYDETAELSIYLDEQTRGQGYGTKVMQLLEQEAASLNIHYLTGYVFAQNVPCNKLFEKQGYALWGNLPQIAHIDKNRLDLCIWGKHI</sequence>
<evidence type="ECO:0000313" key="5">
    <source>
        <dbReference type="Proteomes" id="UP000000444"/>
    </source>
</evidence>
<dbReference type="HOGENOM" id="CLU_013985_4_3_9"/>
<dbReference type="eggNOG" id="COG1247">
    <property type="taxonomic scope" value="Bacteria"/>
</dbReference>
<evidence type="ECO:0000256" key="1">
    <source>
        <dbReference type="ARBA" id="ARBA00022679"/>
    </source>
</evidence>
<keyword evidence="1" id="KW-0808">Transferase</keyword>
<keyword evidence="5" id="KW-1185">Reference proteome</keyword>
<keyword evidence="2" id="KW-0012">Acyltransferase</keyword>
<dbReference type="KEGG" id="sca:SCA_0278"/>
<dbReference type="Pfam" id="PF00583">
    <property type="entry name" value="Acetyltransf_1"/>
    <property type="match status" value="1"/>
</dbReference>
<reference evidence="4 5" key="1">
    <citation type="journal article" date="2009" name="Appl. Environ. Microbiol.">
        <title>Genome analysis of the meat starter culture bacterium Staphylococcus carnosus TM300.</title>
        <authorList>
            <person name="Rosenstein R."/>
            <person name="Nerz C."/>
            <person name="Biswas L."/>
            <person name="Resch A."/>
            <person name="Raddatz G."/>
            <person name="Schuster S.C."/>
            <person name="Goetz F."/>
        </authorList>
    </citation>
    <scope>NUCLEOTIDE SEQUENCE [LARGE SCALE GENOMIC DNA]</scope>
    <source>
        <strain evidence="4 5">TM300</strain>
    </source>
</reference>
<dbReference type="CDD" id="cd04301">
    <property type="entry name" value="NAT_SF"/>
    <property type="match status" value="1"/>
</dbReference>
<dbReference type="OrthoDB" id="9798006at2"/>
<dbReference type="RefSeq" id="WP_012664306.1">
    <property type="nucleotide sequence ID" value="NC_012121.1"/>
</dbReference>
<feature type="domain" description="N-acetyltransferase" evidence="3">
    <location>
        <begin position="2"/>
        <end position="155"/>
    </location>
</feature>
<proteinExistence type="predicted"/>
<dbReference type="InterPro" id="IPR016181">
    <property type="entry name" value="Acyl_CoA_acyltransferase"/>
</dbReference>
<dbReference type="InterPro" id="IPR000182">
    <property type="entry name" value="GNAT_dom"/>
</dbReference>
<dbReference type="PROSITE" id="PS51186">
    <property type="entry name" value="GNAT"/>
    <property type="match status" value="1"/>
</dbReference>
<dbReference type="BioCyc" id="SCAR396513:SCA_RS01420-MONOMER"/>
<evidence type="ECO:0000259" key="3">
    <source>
        <dbReference type="PROSITE" id="PS51186"/>
    </source>
</evidence>
<protein>
    <submittedName>
        <fullName evidence="4">N-acetyltransferase</fullName>
    </submittedName>
</protein>
<dbReference type="Proteomes" id="UP000000444">
    <property type="component" value="Chromosome"/>
</dbReference>
<dbReference type="PANTHER" id="PTHR43072:SF23">
    <property type="entry name" value="UPF0039 PROTEIN C11D3.02C"/>
    <property type="match status" value="1"/>
</dbReference>
<gene>
    <name evidence="4" type="ordered locus">Sca_0278</name>
</gene>
<evidence type="ECO:0000313" key="4">
    <source>
        <dbReference type="EMBL" id="CAL27191.1"/>
    </source>
</evidence>
<dbReference type="AlphaFoldDB" id="B9DKB3"/>
<accession>B9DKB3</accession>
<dbReference type="SUPFAM" id="SSF55729">
    <property type="entry name" value="Acyl-CoA N-acyltransferases (Nat)"/>
    <property type="match status" value="1"/>
</dbReference>
<name>B9DKB3_STACT</name>
<dbReference type="GO" id="GO:0016747">
    <property type="term" value="F:acyltransferase activity, transferring groups other than amino-acyl groups"/>
    <property type="evidence" value="ECO:0007669"/>
    <property type="project" value="InterPro"/>
</dbReference>
<evidence type="ECO:0000256" key="2">
    <source>
        <dbReference type="ARBA" id="ARBA00023315"/>
    </source>
</evidence>
<dbReference type="Gene3D" id="3.40.630.30">
    <property type="match status" value="1"/>
</dbReference>
<dbReference type="EMBL" id="AM295250">
    <property type="protein sequence ID" value="CAL27191.1"/>
    <property type="molecule type" value="Genomic_DNA"/>
</dbReference>
<organism evidence="4 5">
    <name type="scientific">Staphylococcus carnosus (strain TM300)</name>
    <dbReference type="NCBI Taxonomy" id="396513"/>
    <lineage>
        <taxon>Bacteria</taxon>
        <taxon>Bacillati</taxon>
        <taxon>Bacillota</taxon>
        <taxon>Bacilli</taxon>
        <taxon>Bacillales</taxon>
        <taxon>Staphylococcaceae</taxon>
        <taxon>Staphylococcus</taxon>
    </lineage>
</organism>